<feature type="compositionally biased region" description="Polar residues" evidence="1">
    <location>
        <begin position="970"/>
        <end position="979"/>
    </location>
</feature>
<evidence type="ECO:0000313" key="4">
    <source>
        <dbReference type="Proteomes" id="UP000318571"/>
    </source>
</evidence>
<organism evidence="3 4">
    <name type="scientific">Tigriopus californicus</name>
    <name type="common">Marine copepod</name>
    <dbReference type="NCBI Taxonomy" id="6832"/>
    <lineage>
        <taxon>Eukaryota</taxon>
        <taxon>Metazoa</taxon>
        <taxon>Ecdysozoa</taxon>
        <taxon>Arthropoda</taxon>
        <taxon>Crustacea</taxon>
        <taxon>Multicrustacea</taxon>
        <taxon>Hexanauplia</taxon>
        <taxon>Copepoda</taxon>
        <taxon>Harpacticoida</taxon>
        <taxon>Harpacticidae</taxon>
        <taxon>Tigriopus</taxon>
    </lineage>
</organism>
<feature type="compositionally biased region" description="Polar residues" evidence="1">
    <location>
        <begin position="1470"/>
        <end position="1483"/>
    </location>
</feature>
<comment type="caution">
    <text evidence="3">The sequence shown here is derived from an EMBL/GenBank/DDBJ whole genome shotgun (WGS) entry which is preliminary data.</text>
</comment>
<feature type="compositionally biased region" description="Basic and acidic residues" evidence="1">
    <location>
        <begin position="100"/>
        <end position="119"/>
    </location>
</feature>
<keyword evidence="4" id="KW-1185">Reference proteome</keyword>
<feature type="region of interest" description="Disordered" evidence="1">
    <location>
        <begin position="557"/>
        <end position="577"/>
    </location>
</feature>
<dbReference type="OMA" id="DENTECA"/>
<feature type="compositionally biased region" description="Basic and acidic residues" evidence="1">
    <location>
        <begin position="801"/>
        <end position="836"/>
    </location>
</feature>
<proteinExistence type="predicted"/>
<reference evidence="3 4" key="1">
    <citation type="journal article" date="2018" name="Nat. Ecol. Evol.">
        <title>Genomic signatures of mitonuclear coevolution across populations of Tigriopus californicus.</title>
        <authorList>
            <person name="Barreto F.S."/>
            <person name="Watson E.T."/>
            <person name="Lima T.G."/>
            <person name="Willett C.S."/>
            <person name="Edmands S."/>
            <person name="Li W."/>
            <person name="Burton R.S."/>
        </authorList>
    </citation>
    <scope>NUCLEOTIDE SEQUENCE [LARGE SCALE GENOMIC DNA]</scope>
    <source>
        <strain evidence="3 4">San Diego</strain>
    </source>
</reference>
<keyword evidence="2" id="KW-1133">Transmembrane helix</keyword>
<feature type="compositionally biased region" description="Polar residues" evidence="1">
    <location>
        <begin position="316"/>
        <end position="327"/>
    </location>
</feature>
<feature type="region of interest" description="Disordered" evidence="1">
    <location>
        <begin position="465"/>
        <end position="487"/>
    </location>
</feature>
<feature type="region of interest" description="Disordered" evidence="1">
    <location>
        <begin position="132"/>
        <end position="153"/>
    </location>
</feature>
<feature type="region of interest" description="Disordered" evidence="1">
    <location>
        <begin position="87"/>
        <end position="119"/>
    </location>
</feature>
<feature type="compositionally biased region" description="Polar residues" evidence="1">
    <location>
        <begin position="841"/>
        <end position="855"/>
    </location>
</feature>
<name>A0A553NCU3_TIGCA</name>
<feature type="compositionally biased region" description="Pro residues" evidence="1">
    <location>
        <begin position="379"/>
        <end position="389"/>
    </location>
</feature>
<feature type="region of interest" description="Disordered" evidence="1">
    <location>
        <begin position="1576"/>
        <end position="1604"/>
    </location>
</feature>
<feature type="region of interest" description="Disordered" evidence="1">
    <location>
        <begin position="958"/>
        <end position="1049"/>
    </location>
</feature>
<evidence type="ECO:0000256" key="2">
    <source>
        <dbReference type="SAM" id="Phobius"/>
    </source>
</evidence>
<feature type="region of interest" description="Disordered" evidence="1">
    <location>
        <begin position="315"/>
        <end position="343"/>
    </location>
</feature>
<dbReference type="Proteomes" id="UP000318571">
    <property type="component" value="Chromosome 10"/>
</dbReference>
<feature type="region of interest" description="Disordered" evidence="1">
    <location>
        <begin position="764"/>
        <end position="858"/>
    </location>
</feature>
<feature type="compositionally biased region" description="Basic and acidic residues" evidence="1">
    <location>
        <begin position="566"/>
        <end position="577"/>
    </location>
</feature>
<feature type="compositionally biased region" description="Polar residues" evidence="1">
    <location>
        <begin position="1492"/>
        <end position="1508"/>
    </location>
</feature>
<evidence type="ECO:0000256" key="1">
    <source>
        <dbReference type="SAM" id="MobiDB-lite"/>
    </source>
</evidence>
<accession>A0A553NCU3</accession>
<feature type="compositionally biased region" description="Polar residues" evidence="1">
    <location>
        <begin position="1282"/>
        <end position="1296"/>
    </location>
</feature>
<feature type="region of interest" description="Disordered" evidence="1">
    <location>
        <begin position="360"/>
        <end position="408"/>
    </location>
</feature>
<dbReference type="EMBL" id="VCGU01000458">
    <property type="protein sequence ID" value="TRY63266.1"/>
    <property type="molecule type" value="Genomic_DNA"/>
</dbReference>
<feature type="region of interest" description="Disordered" evidence="1">
    <location>
        <begin position="1282"/>
        <end position="1321"/>
    </location>
</feature>
<gene>
    <name evidence="3" type="ORF">TCAL_14313</name>
</gene>
<keyword evidence="2" id="KW-0812">Transmembrane</keyword>
<feature type="transmembrane region" description="Helical" evidence="2">
    <location>
        <begin position="1689"/>
        <end position="1707"/>
    </location>
</feature>
<feature type="compositionally biased region" description="Basic and acidic residues" evidence="1">
    <location>
        <begin position="1299"/>
        <end position="1321"/>
    </location>
</feature>
<sequence>MFERASKAVTYQEAFSSEELDRKLFLRLGQNYDEPKAWSDANPWLLGLDRLSLETLTWPWSQIWNSQDAWKWKSTWDEIVSKKLEEEDSRSSSFSSSSSDHLENESPVPRDAKRISFIENKEPQMVPFKTIPIPNAEEPQKDNHSNPQLKPPRHENISQMFKEMEQRAALRQQTRSLFDPLEAHVPPKTKSISELKPTTQEHKPLAKLKPALNLEHSRELEPAPELEPGLDLEPAPELKPSPVLEPTPELKLTSNYKPNPKSKRIVSPSRAKSPKVAELCSKFESTNANGTEAKLFKVKEMPQGAVVRKAKVVTKPSANGAISQSDNSLEKHDDDTASGIMPNSSTVIPKIVIRSYEERCATLPPPPKPVTMRHDPVSKPSPNPGPLPKPTLEKAIPRRPNPRPRMEFHYQPPIAVTKDSKAHLHHSSTPILTSIQTLEDQPEGANWNSTWELGSNSTLREASHQSFRGPTGVRQQSKKTNPIHDPMNVDMEHLSMMKARAFFEDKLKMNENNDQEREEPFKAIKIACEMARNEDLGVDSEKSVMEHHSFCEKEQNEMMDSTQENQDPKKFQSGETEETSKIKEYNFENVSLNRSLKNVFKSPVLIQDEHVGKKNESKLLDEVGPVEISMPDDIDANESQCLVPKENHDFLPIATGTTDLNRKFLPVSGLEDPKQIVISKSNMQVERNERSHFDSMTLKFKTEINVELTRCHFEKLAIDLDGSVGNKTDGNDVPIILSVQEKSEDGAKKLLEILDEKEISELENRPNGMIDGNDGNQITTIPVNGSSLNNDMEESSTNEVIDSKAKLSPENSQELRHQEGVIRSDETEKEAKREPGPDSESGITNLHHSIANQPQIIIDMDDDDSVTDEVRMCKNSNQDHPHSKATSNQANQDEIVGLDPSATILQPEEDSVEIAPCSKTGTGSMNKAYIVSQENDPECFQNLDLSDRLETELGQVEKTHNDKDLESVVDTGTESTIKLDSQIGAKPDQPNIKISPEDAEKNGFQPESSIVPEEPRKEVTDPQEEEVLIEEPVQEVPCGTKQDEDNGEECVVTHNDTCVDEENKMDFESHKEENDNLSTDLSPVVSQIESKPELIEDKNGFLTEHVDQDNPASFHENTQTEMTKSIEELVPTPSSKLDPICFAPIPPIPESNVVETMVIPVQDQPLAEAESVINEENNSSNEESPIQDVLFEDQVVDSTKASEKPLETGLQETECHKYGSNLEGGTVLSRFNEGTGEPHILNQHAEEVEQVNLEVREVLTSPNNQNPSTTLDSVLENDQGQTFKSSSELENLTIPNPNDRPDDVGFNQEKAEPSQIHDTDHEAVEKAEKEEPLEFSAEIQFQEEVTAIPLDQEIRNDVDLVQGNEPGKESTVSALLTIIEENEKNIADDESASMKSTAEFIIGDDIQTNDIVSENLMAETDSTNDDEEKAVAPLESVIKEQLDQELPPNDLNLELANDANTLDGKEPLKKNTTSNVEDSQSNPEEFFDLKMAQTTTPSSDPLGTVTESQEGKLDEDNPSELVDQASFKKIDDIAEPDSNEIEPLEANFGYADNIGSVDDNMELASLNDLSHELENEQEAKNGVRHVSQSPLPIQAREPNVARGPSTSLWSKVRQFLLNAEVRTSIQDRSNDLQTPTRSQDELLVMDAQKIVIIQQRRMINKGVSQRDAANQYLDPQEVLNIRQQQFWRAWLQVTLVFGALGVVVAALKAGMDRWDQD</sequence>
<protein>
    <submittedName>
        <fullName evidence="3">Uncharacterized protein</fullName>
    </submittedName>
</protein>
<feature type="compositionally biased region" description="Acidic residues" evidence="1">
    <location>
        <begin position="1021"/>
        <end position="1033"/>
    </location>
</feature>
<feature type="region of interest" description="Disordered" evidence="1">
    <location>
        <begin position="1459"/>
        <end position="1517"/>
    </location>
</feature>
<evidence type="ECO:0000313" key="3">
    <source>
        <dbReference type="EMBL" id="TRY63266.1"/>
    </source>
</evidence>
<keyword evidence="2" id="KW-0472">Membrane</keyword>
<feature type="compositionally biased region" description="Polar residues" evidence="1">
    <location>
        <begin position="465"/>
        <end position="480"/>
    </location>
</feature>
<feature type="compositionally biased region" description="Polar residues" evidence="1">
    <location>
        <begin position="774"/>
        <end position="790"/>
    </location>
</feature>
<feature type="region of interest" description="Disordered" evidence="1">
    <location>
        <begin position="184"/>
        <end position="273"/>
    </location>
</feature>